<dbReference type="STRING" id="388950.GCA_001611675_01515"/>
<dbReference type="EMBL" id="FPCA01000002">
    <property type="protein sequence ID" value="SFU69506.1"/>
    <property type="molecule type" value="Genomic_DNA"/>
</dbReference>
<evidence type="ECO:0000313" key="1">
    <source>
        <dbReference type="EMBL" id="SFU69506.1"/>
    </source>
</evidence>
<accession>A0A1I7I9K5</accession>
<dbReference type="OrthoDB" id="953239at2"/>
<proteinExistence type="predicted"/>
<reference evidence="2" key="1">
    <citation type="submission" date="2016-10" db="EMBL/GenBank/DDBJ databases">
        <authorList>
            <person name="Varghese N."/>
        </authorList>
    </citation>
    <scope>NUCLEOTIDE SEQUENCE [LARGE SCALE GENOMIC DNA]</scope>
    <source>
        <strain evidence="2">DSM 18820</strain>
    </source>
</reference>
<dbReference type="Proteomes" id="UP000182491">
    <property type="component" value="Unassembled WGS sequence"/>
</dbReference>
<protein>
    <submittedName>
        <fullName evidence="1">Uncharacterized protein</fullName>
    </submittedName>
</protein>
<evidence type="ECO:0000313" key="2">
    <source>
        <dbReference type="Proteomes" id="UP000182491"/>
    </source>
</evidence>
<dbReference type="AlphaFoldDB" id="A0A1I7I9K5"/>
<dbReference type="RefSeq" id="WP_068837584.1">
    <property type="nucleotide sequence ID" value="NZ_BMXC01000002.1"/>
</dbReference>
<sequence>MKKDIDFGTVEGISVAIAATPSPTGDPTWDVYLLNNNAFPVENVLVTSKGYGVIDGNEVKTSVLRHMFERVEAKSFVQVEPIDPAIFHINNEYWVSYYIDRQIFDKKFVFVPDAVVEENLIDINMLQLRGVLHS</sequence>
<keyword evidence="2" id="KW-1185">Reference proteome</keyword>
<organism evidence="1 2">
    <name type="scientific">Pontibacter akesuensis</name>
    <dbReference type="NCBI Taxonomy" id="388950"/>
    <lineage>
        <taxon>Bacteria</taxon>
        <taxon>Pseudomonadati</taxon>
        <taxon>Bacteroidota</taxon>
        <taxon>Cytophagia</taxon>
        <taxon>Cytophagales</taxon>
        <taxon>Hymenobacteraceae</taxon>
        <taxon>Pontibacter</taxon>
    </lineage>
</organism>
<gene>
    <name evidence="1" type="ORF">SAMN04487941_2027</name>
</gene>
<name>A0A1I7I9K5_9BACT</name>